<gene>
    <name evidence="2" type="ORF">EYF80_026590</name>
</gene>
<evidence type="ECO:0000313" key="3">
    <source>
        <dbReference type="Proteomes" id="UP000314294"/>
    </source>
</evidence>
<dbReference type="Proteomes" id="UP000314294">
    <property type="component" value="Unassembled WGS sequence"/>
</dbReference>
<keyword evidence="3" id="KW-1185">Reference proteome</keyword>
<sequence length="87" mass="9622">MRVSSASLNRRLPLFSLLAASFSSLQAEWYDFFVISICGGQNKRYRAGRLSVDFTSMWSSLTFSASVHRAAHACSNVPYRGPEGADI</sequence>
<keyword evidence="1" id="KW-0732">Signal</keyword>
<reference evidence="2 3" key="1">
    <citation type="submission" date="2019-03" db="EMBL/GenBank/DDBJ databases">
        <title>First draft genome of Liparis tanakae, snailfish: a comprehensive survey of snailfish specific genes.</title>
        <authorList>
            <person name="Kim W."/>
            <person name="Song I."/>
            <person name="Jeong J.-H."/>
            <person name="Kim D."/>
            <person name="Kim S."/>
            <person name="Ryu S."/>
            <person name="Song J.Y."/>
            <person name="Lee S.K."/>
        </authorList>
    </citation>
    <scope>NUCLEOTIDE SEQUENCE [LARGE SCALE GENOMIC DNA]</scope>
    <source>
        <tissue evidence="2">Muscle</tissue>
    </source>
</reference>
<evidence type="ECO:0000313" key="2">
    <source>
        <dbReference type="EMBL" id="TNN63126.1"/>
    </source>
</evidence>
<evidence type="ECO:0008006" key="4">
    <source>
        <dbReference type="Google" id="ProtNLM"/>
    </source>
</evidence>
<organism evidence="2 3">
    <name type="scientific">Liparis tanakae</name>
    <name type="common">Tanaka's snailfish</name>
    <dbReference type="NCBI Taxonomy" id="230148"/>
    <lineage>
        <taxon>Eukaryota</taxon>
        <taxon>Metazoa</taxon>
        <taxon>Chordata</taxon>
        <taxon>Craniata</taxon>
        <taxon>Vertebrata</taxon>
        <taxon>Euteleostomi</taxon>
        <taxon>Actinopterygii</taxon>
        <taxon>Neopterygii</taxon>
        <taxon>Teleostei</taxon>
        <taxon>Neoteleostei</taxon>
        <taxon>Acanthomorphata</taxon>
        <taxon>Eupercaria</taxon>
        <taxon>Perciformes</taxon>
        <taxon>Cottioidei</taxon>
        <taxon>Cottales</taxon>
        <taxon>Liparidae</taxon>
        <taxon>Liparis</taxon>
    </lineage>
</organism>
<evidence type="ECO:0000256" key="1">
    <source>
        <dbReference type="SAM" id="SignalP"/>
    </source>
</evidence>
<accession>A0A4Z2HBJ0</accession>
<comment type="caution">
    <text evidence="2">The sequence shown here is derived from an EMBL/GenBank/DDBJ whole genome shotgun (WGS) entry which is preliminary data.</text>
</comment>
<name>A0A4Z2HBJ0_9TELE</name>
<dbReference type="AlphaFoldDB" id="A0A4Z2HBJ0"/>
<protein>
    <recommendedName>
        <fullName evidence="4">Secreted protein</fullName>
    </recommendedName>
</protein>
<feature type="chain" id="PRO_5021403970" description="Secreted protein" evidence="1">
    <location>
        <begin position="28"/>
        <end position="87"/>
    </location>
</feature>
<feature type="signal peptide" evidence="1">
    <location>
        <begin position="1"/>
        <end position="27"/>
    </location>
</feature>
<dbReference type="EMBL" id="SRLO01000279">
    <property type="protein sequence ID" value="TNN63126.1"/>
    <property type="molecule type" value="Genomic_DNA"/>
</dbReference>
<proteinExistence type="predicted"/>